<dbReference type="RefSeq" id="WP_016924436.1">
    <property type="nucleotide sequence ID" value="NZ_KB235933.1"/>
</dbReference>
<dbReference type="OrthoDB" id="573902at2"/>
<evidence type="ECO:0000313" key="2">
    <source>
        <dbReference type="Proteomes" id="UP000034681"/>
    </source>
</evidence>
<dbReference type="Proteomes" id="UP000034681">
    <property type="component" value="Unassembled WGS sequence"/>
</dbReference>
<organism evidence="1 2">
    <name type="scientific">Prochlorothrix hollandica PCC 9006 = CALU 1027</name>
    <dbReference type="NCBI Taxonomy" id="317619"/>
    <lineage>
        <taxon>Bacteria</taxon>
        <taxon>Bacillati</taxon>
        <taxon>Cyanobacteriota</taxon>
        <taxon>Cyanophyceae</taxon>
        <taxon>Prochlorotrichales</taxon>
        <taxon>Prochlorotrichaceae</taxon>
        <taxon>Prochlorothrix</taxon>
    </lineage>
</organism>
<accession>A0A0M2PYY8</accession>
<protein>
    <submittedName>
        <fullName evidence="1">Uncharacterized protein</fullName>
    </submittedName>
</protein>
<dbReference type="EMBL" id="AJTX02000004">
    <property type="protein sequence ID" value="KKI99898.1"/>
    <property type="molecule type" value="Genomic_DNA"/>
</dbReference>
<dbReference type="STRING" id="317619.GCA_000332315_00565"/>
<comment type="caution">
    <text evidence="1">The sequence shown here is derived from an EMBL/GenBank/DDBJ whole genome shotgun (WGS) entry which is preliminary data.</text>
</comment>
<name>A0A0M2PYY8_PROHO</name>
<reference evidence="1" key="1">
    <citation type="submission" date="2012-04" db="EMBL/GenBank/DDBJ databases">
        <authorList>
            <person name="Borisov I.G."/>
            <person name="Ivanikova N.V."/>
            <person name="Pinevich A.V."/>
        </authorList>
    </citation>
    <scope>NUCLEOTIDE SEQUENCE</scope>
    <source>
        <strain evidence="1">CALU 1027</strain>
    </source>
</reference>
<gene>
    <name evidence="1" type="ORF">PROH_08815</name>
</gene>
<dbReference type="AlphaFoldDB" id="A0A0M2PYY8"/>
<proteinExistence type="predicted"/>
<sequence length="169" mass="19258">MSELTPIEIQRRVDLLTTQIMGQHLDTILEQITKLAKDFKIAQDTKEKSPFRNVLTVATEPGSSLEVIKNYIRYQVGRKGSSAIWKDGKGAFSKELVARLDNLKINAKTIFQDLQSTLVKTNQDAQQTIQEYLKLEQDRLEKEAHLKLAQLYLGYLAREHTALIGESSR</sequence>
<evidence type="ECO:0000313" key="1">
    <source>
        <dbReference type="EMBL" id="KKI99898.1"/>
    </source>
</evidence>
<keyword evidence="2" id="KW-1185">Reference proteome</keyword>